<dbReference type="SUPFAM" id="SSF53474">
    <property type="entry name" value="alpha/beta-Hydrolases"/>
    <property type="match status" value="1"/>
</dbReference>
<dbReference type="PANTHER" id="PTHR23024">
    <property type="entry name" value="ARYLACETAMIDE DEACETYLASE"/>
    <property type="match status" value="1"/>
</dbReference>
<accession>A0A059B459</accession>
<dbReference type="EMBL" id="KK198760">
    <property type="protein sequence ID" value="KCW60819.1"/>
    <property type="molecule type" value="Genomic_DNA"/>
</dbReference>
<reference evidence="3" key="1">
    <citation type="submission" date="2013-07" db="EMBL/GenBank/DDBJ databases">
        <title>The genome of Eucalyptus grandis.</title>
        <authorList>
            <person name="Schmutz J."/>
            <person name="Hayes R."/>
            <person name="Myburg A."/>
            <person name="Tuskan G."/>
            <person name="Grattapaglia D."/>
            <person name="Rokhsar D.S."/>
        </authorList>
    </citation>
    <scope>NUCLEOTIDE SEQUENCE</scope>
    <source>
        <tissue evidence="3">Leaf extractions</tissue>
    </source>
</reference>
<dbReference type="GO" id="GO:0016787">
    <property type="term" value="F:hydrolase activity"/>
    <property type="evidence" value="ECO:0007669"/>
    <property type="project" value="InterPro"/>
</dbReference>
<gene>
    <name evidence="3" type="ORF">EUGRSUZ_H03555</name>
</gene>
<dbReference type="eggNOG" id="KOG1515">
    <property type="taxonomic scope" value="Eukaryota"/>
</dbReference>
<evidence type="ECO:0000256" key="1">
    <source>
        <dbReference type="ARBA" id="ARBA00010515"/>
    </source>
</evidence>
<sequence>MKTFYKYYSSSLLRACLYSHSHQTSLFLSIQYPFLFSRLKAKLTYYITHKKKIMCSKEVEIELPTFLRVYKDGTVERLSGTPYVPPCLEDPKTGVASKDITIREDPLIRARLHLPKLEPVNEQPEKLPILVYYHGGGFCIESAFSLVEHQYLTTLVAEAKILAVSVEYRLAPECPIPAIYDDCWEALQWVASHSVNCGAAVNEPWLADHGDFHRVFVGGDSAGANIAHNVLMRAGRNTILGGIKISGAYLTHPFFWGSEPIGSESKTDRDKGLAHVMWTFLYPTADDGIDSPMINPFAAGAPSLAGLGCGRLLVSVAEKDRLRGRGLKYCKAVKESGFKGEVELVEVEGEDHAFHIVTHEKKSAQVLIKRLAAFLNKTC</sequence>
<dbReference type="Gene3D" id="3.40.50.1820">
    <property type="entry name" value="alpha/beta hydrolase"/>
    <property type="match status" value="1"/>
</dbReference>
<dbReference type="Gramene" id="KCW60819">
    <property type="protein sequence ID" value="KCW60819"/>
    <property type="gene ID" value="EUGRSUZ_H03555"/>
</dbReference>
<dbReference type="AlphaFoldDB" id="A0A059B459"/>
<evidence type="ECO:0000259" key="2">
    <source>
        <dbReference type="Pfam" id="PF07859"/>
    </source>
</evidence>
<dbReference type="OMA" id="GFPFIRI"/>
<comment type="similarity">
    <text evidence="1">Belongs to the 'GDXG' lipolytic enzyme family.</text>
</comment>
<dbReference type="InParanoid" id="A0A059B459"/>
<dbReference type="Pfam" id="PF07859">
    <property type="entry name" value="Abhydrolase_3"/>
    <property type="match status" value="1"/>
</dbReference>
<dbReference type="InterPro" id="IPR013094">
    <property type="entry name" value="AB_hydrolase_3"/>
</dbReference>
<evidence type="ECO:0000313" key="3">
    <source>
        <dbReference type="EMBL" id="KCW60819.1"/>
    </source>
</evidence>
<dbReference type="InterPro" id="IPR050466">
    <property type="entry name" value="Carboxylest/Gibb_receptor"/>
</dbReference>
<proteinExistence type="inferred from homology"/>
<name>A0A059B459_EUCGR</name>
<dbReference type="InterPro" id="IPR029058">
    <property type="entry name" value="AB_hydrolase_fold"/>
</dbReference>
<feature type="domain" description="Alpha/beta hydrolase fold-3" evidence="2">
    <location>
        <begin position="130"/>
        <end position="355"/>
    </location>
</feature>
<organism evidence="3">
    <name type="scientific">Eucalyptus grandis</name>
    <name type="common">Flooded gum</name>
    <dbReference type="NCBI Taxonomy" id="71139"/>
    <lineage>
        <taxon>Eukaryota</taxon>
        <taxon>Viridiplantae</taxon>
        <taxon>Streptophyta</taxon>
        <taxon>Embryophyta</taxon>
        <taxon>Tracheophyta</taxon>
        <taxon>Spermatophyta</taxon>
        <taxon>Magnoliopsida</taxon>
        <taxon>eudicotyledons</taxon>
        <taxon>Gunneridae</taxon>
        <taxon>Pentapetalae</taxon>
        <taxon>rosids</taxon>
        <taxon>malvids</taxon>
        <taxon>Myrtales</taxon>
        <taxon>Myrtaceae</taxon>
        <taxon>Myrtoideae</taxon>
        <taxon>Eucalypteae</taxon>
        <taxon>Eucalyptus</taxon>
    </lineage>
</organism>
<protein>
    <recommendedName>
        <fullName evidence="2">Alpha/beta hydrolase fold-3 domain-containing protein</fullName>
    </recommendedName>
</protein>
<dbReference type="PANTHER" id="PTHR23024:SF551">
    <property type="entry name" value="2-HYDROXYISOFLAVANONE DEHYDRATASE-LIKE"/>
    <property type="match status" value="1"/>
</dbReference>